<reference evidence="2" key="1">
    <citation type="submission" date="2020-03" db="EMBL/GenBank/DDBJ databases">
        <authorList>
            <person name="Weist P."/>
        </authorList>
    </citation>
    <scope>NUCLEOTIDE SEQUENCE</scope>
</reference>
<gene>
    <name evidence="2" type="ORF">PLEPLA_LOCUS12852</name>
</gene>
<feature type="region of interest" description="Disordered" evidence="1">
    <location>
        <begin position="480"/>
        <end position="510"/>
    </location>
</feature>
<dbReference type="EMBL" id="CADEAL010000766">
    <property type="protein sequence ID" value="CAB1424923.1"/>
    <property type="molecule type" value="Genomic_DNA"/>
</dbReference>
<organism evidence="2 3">
    <name type="scientific">Pleuronectes platessa</name>
    <name type="common">European plaice</name>
    <dbReference type="NCBI Taxonomy" id="8262"/>
    <lineage>
        <taxon>Eukaryota</taxon>
        <taxon>Metazoa</taxon>
        <taxon>Chordata</taxon>
        <taxon>Craniata</taxon>
        <taxon>Vertebrata</taxon>
        <taxon>Euteleostomi</taxon>
        <taxon>Actinopterygii</taxon>
        <taxon>Neopterygii</taxon>
        <taxon>Teleostei</taxon>
        <taxon>Neoteleostei</taxon>
        <taxon>Acanthomorphata</taxon>
        <taxon>Carangaria</taxon>
        <taxon>Pleuronectiformes</taxon>
        <taxon>Pleuronectoidei</taxon>
        <taxon>Pleuronectidae</taxon>
        <taxon>Pleuronectes</taxon>
    </lineage>
</organism>
<evidence type="ECO:0000313" key="2">
    <source>
        <dbReference type="EMBL" id="CAB1424923.1"/>
    </source>
</evidence>
<dbReference type="Proteomes" id="UP001153269">
    <property type="component" value="Unassembled WGS sequence"/>
</dbReference>
<proteinExistence type="predicted"/>
<comment type="caution">
    <text evidence="2">The sequence shown here is derived from an EMBL/GenBank/DDBJ whole genome shotgun (WGS) entry which is preliminary data.</text>
</comment>
<feature type="compositionally biased region" description="Basic and acidic residues" evidence="1">
    <location>
        <begin position="307"/>
        <end position="321"/>
    </location>
</feature>
<dbReference type="AlphaFoldDB" id="A0A9N7YGL2"/>
<protein>
    <submittedName>
        <fullName evidence="2">Uncharacterized protein</fullName>
    </submittedName>
</protein>
<accession>A0A9N7YGL2</accession>
<feature type="region of interest" description="Disordered" evidence="1">
    <location>
        <begin position="286"/>
        <end position="321"/>
    </location>
</feature>
<name>A0A9N7YGL2_PLEPL</name>
<feature type="region of interest" description="Disordered" evidence="1">
    <location>
        <begin position="1"/>
        <end position="21"/>
    </location>
</feature>
<evidence type="ECO:0000256" key="1">
    <source>
        <dbReference type="SAM" id="MobiDB-lite"/>
    </source>
</evidence>
<keyword evidence="3" id="KW-1185">Reference proteome</keyword>
<evidence type="ECO:0000313" key="3">
    <source>
        <dbReference type="Proteomes" id="UP001153269"/>
    </source>
</evidence>
<sequence>MDASGGSRTHAHSLTPCNAQGHPPLERSHPCTVGPRHVGSCACGSITPYTHQKQQPPPQSSLTALNTRRHCSLHPLPLSLFHLWSTCPFMSVLGTVGPGMGAAERRDVLFNLSRAHFWPTLSVRSPVCRPLALVHVRPLITLFLTPLVPLSRLVADFVRREGGEPSPFTPPRDRFLCTHPFLARCSPRIPRFLVHIGHVNRPSHSQPSSPRRPALVLLLRRPGTALFPGLMVTVPLLCKPASQARCSSSAHSTHPRPCPLASFVFCYLPPPFALPEAERAELGVFSGGSQMEKSDRPTYGEQPAHLRKGERERVKRTRGGEGERGRHWWLGQFERQHSPFYISHPDAPRTAGGRRQGGGAEEVGVYYHIGTERSQLFRLRTFTTKDYRESQEREENSALRPNFLDIVPHLIAKIPASLLPSLPCGSAALRARPAPLASSHLLRAHLLCGAIRERLERYLKLSSLIISRIPQDTVYDVTEDGRRRGRRERMKREMGCDTSVFSKGSGGNAQ</sequence>